<keyword evidence="2" id="KW-0812">Transmembrane</keyword>
<evidence type="ECO:0000259" key="3">
    <source>
        <dbReference type="Pfam" id="PF07495"/>
    </source>
</evidence>
<evidence type="ECO:0000256" key="2">
    <source>
        <dbReference type="SAM" id="Phobius"/>
    </source>
</evidence>
<keyword evidence="1" id="KW-0597">Phosphoprotein</keyword>
<keyword evidence="2" id="KW-0472">Membrane</keyword>
<dbReference type="InterPro" id="IPR013783">
    <property type="entry name" value="Ig-like_fold"/>
</dbReference>
<dbReference type="Proteomes" id="UP000240608">
    <property type="component" value="Unassembled WGS sequence"/>
</dbReference>
<dbReference type="PANTHER" id="PTHR43547:SF2">
    <property type="entry name" value="HYBRID SIGNAL TRANSDUCTION HISTIDINE KINASE C"/>
    <property type="match status" value="1"/>
</dbReference>
<dbReference type="SMART" id="SM00320">
    <property type="entry name" value="WD40"/>
    <property type="match status" value="2"/>
</dbReference>
<dbReference type="Pfam" id="PF07495">
    <property type="entry name" value="Y_Y_Y"/>
    <property type="match status" value="1"/>
</dbReference>
<evidence type="ECO:0000256" key="1">
    <source>
        <dbReference type="ARBA" id="ARBA00022553"/>
    </source>
</evidence>
<dbReference type="InterPro" id="IPR011110">
    <property type="entry name" value="Reg_prop"/>
</dbReference>
<dbReference type="Gene3D" id="2.60.40.10">
    <property type="entry name" value="Immunoglobulins"/>
    <property type="match status" value="1"/>
</dbReference>
<dbReference type="Gene3D" id="2.130.10.10">
    <property type="entry name" value="YVTN repeat-like/Quinoprotein amine dehydrogenase"/>
    <property type="match status" value="1"/>
</dbReference>
<dbReference type="InterPro" id="IPR015943">
    <property type="entry name" value="WD40/YVTN_repeat-like_dom_sf"/>
</dbReference>
<dbReference type="SUPFAM" id="SSF101898">
    <property type="entry name" value="NHL repeat"/>
    <property type="match status" value="1"/>
</dbReference>
<accession>A0A2T4DD77</accession>
<dbReference type="InterPro" id="IPR011123">
    <property type="entry name" value="Y_Y_Y"/>
</dbReference>
<keyword evidence="4" id="KW-0418">Kinase</keyword>
<sequence>NSELKSNRIMSLFFQNNRVWIGHQGAGVQIFENDHFRTVPILHDQTIWKIASNDPNHIWLATRNSGLYEFNIKTKAIRNWNAGNSTLKTNNIRTIDFNENGTLIFIGTDDNGVYILDTKINVIKPIAGLGDPVKSLLYHKNTLYVGTNGRSIKVWDITSQKIKNITVKEGLPNEVIYGILMDENEHLWISSNRGISKIVLSDSNPKVTNYSNYEGLQSFEFNTGAYTKAPDGTLFFGGLEGLNWFKPSEIPQNTSKPKTVISKIDLFNNVVNEDRSVFNYDENTLTFTFSSLQFSQPELNQYKYQLVPHDPDWIGSGNSNSAHYTNLAPGNYTFLVKSSNYDGIWNDHVASFVFQIKYPWYKTSFAYIIYSTLLILFLFGIYSYFKFKWKLETQVRLKQAESNRLQQLDDFMI</sequence>
<protein>
    <submittedName>
        <fullName evidence="4">Hybrid sensor histidine kinase/response regulator</fullName>
    </submittedName>
</protein>
<name>A0A2T4DD77_9BACT</name>
<dbReference type="GO" id="GO:0000155">
    <property type="term" value="F:phosphorelay sensor kinase activity"/>
    <property type="evidence" value="ECO:0007669"/>
    <property type="project" value="TreeGrafter"/>
</dbReference>
<keyword evidence="2" id="KW-1133">Transmembrane helix</keyword>
<dbReference type="Pfam" id="PF07494">
    <property type="entry name" value="Reg_prop"/>
    <property type="match status" value="1"/>
</dbReference>
<comment type="caution">
    <text evidence="4">The sequence shown here is derived from an EMBL/GenBank/DDBJ whole genome shotgun (WGS) entry which is preliminary data.</text>
</comment>
<dbReference type="InterPro" id="IPR001680">
    <property type="entry name" value="WD40_rpt"/>
</dbReference>
<organism evidence="4 5">
    <name type="scientific">Marivirga lumbricoides</name>
    <dbReference type="NCBI Taxonomy" id="1046115"/>
    <lineage>
        <taxon>Bacteria</taxon>
        <taxon>Pseudomonadati</taxon>
        <taxon>Bacteroidota</taxon>
        <taxon>Cytophagia</taxon>
        <taxon>Cytophagales</taxon>
        <taxon>Marivirgaceae</taxon>
        <taxon>Marivirga</taxon>
    </lineage>
</organism>
<keyword evidence="4" id="KW-0808">Transferase</keyword>
<dbReference type="EMBL" id="PYVU01000321">
    <property type="protein sequence ID" value="PTB91708.1"/>
    <property type="molecule type" value="Genomic_DNA"/>
</dbReference>
<feature type="non-terminal residue" evidence="4">
    <location>
        <position position="1"/>
    </location>
</feature>
<dbReference type="AlphaFoldDB" id="A0A2T4DD77"/>
<reference evidence="4 5" key="1">
    <citation type="submission" date="2018-03" db="EMBL/GenBank/DDBJ databases">
        <title>Cross-interface Injection: A General Nanoliter Liquid Handling Method Applied to Single Cells Genome Amplification Automated Nanoliter Liquid Handling Applied to Single Cell Multiple Displacement Amplification.</title>
        <authorList>
            <person name="Yun J."/>
            <person name="Xu P."/>
            <person name="Xu J."/>
            <person name="Dai X."/>
            <person name="Wang Y."/>
            <person name="Zheng X."/>
            <person name="Cao C."/>
            <person name="Yi Q."/>
            <person name="Zhu Y."/>
            <person name="Wang L."/>
            <person name="Dong Z."/>
            <person name="Huang Y."/>
            <person name="Huang L."/>
            <person name="Du W."/>
        </authorList>
    </citation>
    <scope>NUCLEOTIDE SEQUENCE [LARGE SCALE GENOMIC DNA]</scope>
    <source>
        <strain evidence="4 5">Z-D1-2</strain>
    </source>
</reference>
<dbReference type="PANTHER" id="PTHR43547">
    <property type="entry name" value="TWO-COMPONENT HISTIDINE KINASE"/>
    <property type="match status" value="1"/>
</dbReference>
<proteinExistence type="predicted"/>
<feature type="transmembrane region" description="Helical" evidence="2">
    <location>
        <begin position="365"/>
        <end position="385"/>
    </location>
</feature>
<gene>
    <name evidence="4" type="ORF">C9994_15095</name>
</gene>
<feature type="domain" description="Two component regulator three Y" evidence="3">
    <location>
        <begin position="294"/>
        <end position="357"/>
    </location>
</feature>
<evidence type="ECO:0000313" key="5">
    <source>
        <dbReference type="Proteomes" id="UP000240608"/>
    </source>
</evidence>
<evidence type="ECO:0000313" key="4">
    <source>
        <dbReference type="EMBL" id="PTB91708.1"/>
    </source>
</evidence>